<proteinExistence type="predicted"/>
<reference evidence="3 4" key="1">
    <citation type="submission" date="2016-01" db="EMBL/GenBank/DDBJ databases">
        <title>Draft Genome Sequences of Seven Thermophilic Sporeformers Isolated from Foods.</title>
        <authorList>
            <person name="Berendsen E.M."/>
            <person name="Wells-Bennik M.H."/>
            <person name="Krawcyk A.O."/>
            <person name="De Jong A."/>
            <person name="Holsappel S."/>
            <person name="Eijlander R.T."/>
            <person name="Kuipers O.P."/>
        </authorList>
    </citation>
    <scope>NUCLEOTIDE SEQUENCE [LARGE SCALE GENOMIC DNA]</scope>
    <source>
        <strain evidence="3 4">B4135</strain>
    </source>
</reference>
<comment type="caution">
    <text evidence="3">The sequence shown here is derived from an EMBL/GenBank/DDBJ whole genome shotgun (WGS) entry which is preliminary data.</text>
</comment>
<evidence type="ECO:0000313" key="3">
    <source>
        <dbReference type="EMBL" id="KYD21018.1"/>
    </source>
</evidence>
<evidence type="ECO:0000259" key="2">
    <source>
        <dbReference type="Pfam" id="PF12704"/>
    </source>
</evidence>
<dbReference type="Pfam" id="PF12704">
    <property type="entry name" value="MacB_PCD"/>
    <property type="match status" value="1"/>
</dbReference>
<evidence type="ECO:0000256" key="1">
    <source>
        <dbReference type="SAM" id="Phobius"/>
    </source>
</evidence>
<keyword evidence="1" id="KW-1133">Transmembrane helix</keyword>
<dbReference type="OrthoDB" id="384327at2"/>
<name>A0A150M935_9BACI</name>
<keyword evidence="1" id="KW-0472">Membrane</keyword>
<dbReference type="AlphaFoldDB" id="A0A150M935"/>
<sequence>MIHILGQFKYALKDISANKLSYSILCLQMIVVLLLTGFVSLQLINANNYNKSLEKLDGKQAYISIDKTTAEKISYLLNNEQESIEKMKELYLFMRNNSKTRYYTIISYLMPEKHNGRQVVEYIANEEFFDIFNQEVIAGRKFTSKDFEIKNGTIPILVGYNLKDKYQLNNIYEITDSITGETQKYKVVGILKLNSSFVDLNNQQTNFTYFNDGYIRPLNENMIVKYNDFSVLDMVINNTVFISNNELDVNSIKNKSDELGLFSLEFITLDESLKIIKEREKQLIVYEIIILSIILIFSLMGIISALLEMVSKNMPEYYIHLKCGATHFLIISRIIIQISLVMIISYIPVIVIFKFSLATLYTFIFTLIIIFFTLIFPVWKLKNSDISDNLRKELQF</sequence>
<protein>
    <recommendedName>
        <fullName evidence="2">MacB-like periplasmic core domain-containing protein</fullName>
    </recommendedName>
</protein>
<dbReference type="InterPro" id="IPR025857">
    <property type="entry name" value="MacB_PCD"/>
</dbReference>
<dbReference type="Proteomes" id="UP000075683">
    <property type="component" value="Unassembled WGS sequence"/>
</dbReference>
<feature type="transmembrane region" description="Helical" evidence="1">
    <location>
        <begin position="327"/>
        <end position="353"/>
    </location>
</feature>
<accession>A0A150M935</accession>
<organism evidence="3 4">
    <name type="scientific">Caldibacillus debilis</name>
    <dbReference type="NCBI Taxonomy" id="301148"/>
    <lineage>
        <taxon>Bacteria</taxon>
        <taxon>Bacillati</taxon>
        <taxon>Bacillota</taxon>
        <taxon>Bacilli</taxon>
        <taxon>Bacillales</taxon>
        <taxon>Bacillaceae</taxon>
        <taxon>Caldibacillus</taxon>
    </lineage>
</organism>
<feature type="transmembrane region" description="Helical" evidence="1">
    <location>
        <begin position="20"/>
        <end position="44"/>
    </location>
</feature>
<gene>
    <name evidence="3" type="ORF">B4135_1742</name>
</gene>
<dbReference type="EMBL" id="LQYT01000024">
    <property type="protein sequence ID" value="KYD21018.1"/>
    <property type="molecule type" value="Genomic_DNA"/>
</dbReference>
<keyword evidence="1" id="KW-0812">Transmembrane</keyword>
<feature type="transmembrane region" description="Helical" evidence="1">
    <location>
        <begin position="283"/>
        <end position="307"/>
    </location>
</feature>
<evidence type="ECO:0000313" key="4">
    <source>
        <dbReference type="Proteomes" id="UP000075683"/>
    </source>
</evidence>
<feature type="domain" description="MacB-like periplasmic core" evidence="2">
    <location>
        <begin position="118"/>
        <end position="207"/>
    </location>
</feature>
<dbReference type="STRING" id="301148.B4135_1742"/>
<feature type="transmembrane region" description="Helical" evidence="1">
    <location>
        <begin position="360"/>
        <end position="379"/>
    </location>
</feature>